<name>A0A5A7VQA9_CUCMM</name>
<organism evidence="2 3">
    <name type="scientific">Cucumis melo var. makuwa</name>
    <name type="common">Oriental melon</name>
    <dbReference type="NCBI Taxonomy" id="1194695"/>
    <lineage>
        <taxon>Eukaryota</taxon>
        <taxon>Viridiplantae</taxon>
        <taxon>Streptophyta</taxon>
        <taxon>Embryophyta</taxon>
        <taxon>Tracheophyta</taxon>
        <taxon>Spermatophyta</taxon>
        <taxon>Magnoliopsida</taxon>
        <taxon>eudicotyledons</taxon>
        <taxon>Gunneridae</taxon>
        <taxon>Pentapetalae</taxon>
        <taxon>rosids</taxon>
        <taxon>fabids</taxon>
        <taxon>Cucurbitales</taxon>
        <taxon>Cucurbitaceae</taxon>
        <taxon>Benincaseae</taxon>
        <taxon>Cucumis</taxon>
    </lineage>
</organism>
<feature type="region of interest" description="Disordered" evidence="1">
    <location>
        <begin position="1"/>
        <end position="39"/>
    </location>
</feature>
<gene>
    <name evidence="2" type="ORF">E6C27_scaffold138G00390</name>
</gene>
<feature type="compositionally biased region" description="Polar residues" evidence="1">
    <location>
        <begin position="1"/>
        <end position="12"/>
    </location>
</feature>
<evidence type="ECO:0000313" key="3">
    <source>
        <dbReference type="Proteomes" id="UP000321393"/>
    </source>
</evidence>
<dbReference type="AlphaFoldDB" id="A0A5A7VQA9"/>
<sequence length="113" mass="12400">MYPTQPRTTKPSRNSRAKPSRLPSEVNFPSQSLDPPSHLSRVHSCRVSVSLGVGKVTFEFRNFTASIVEVNSPLLGWICLDADLNEILATSQTPMPGCSVYCSYVGGLRCKLD</sequence>
<comment type="caution">
    <text evidence="2">The sequence shown here is derived from an EMBL/GenBank/DDBJ whole genome shotgun (WGS) entry which is preliminary data.</text>
</comment>
<evidence type="ECO:0000313" key="2">
    <source>
        <dbReference type="EMBL" id="KAA0067885.1"/>
    </source>
</evidence>
<dbReference type="Proteomes" id="UP000321393">
    <property type="component" value="Unassembled WGS sequence"/>
</dbReference>
<dbReference type="EMBL" id="SSTE01000165">
    <property type="protein sequence ID" value="KAA0067885.1"/>
    <property type="molecule type" value="Genomic_DNA"/>
</dbReference>
<proteinExistence type="predicted"/>
<evidence type="ECO:0008006" key="4">
    <source>
        <dbReference type="Google" id="ProtNLM"/>
    </source>
</evidence>
<protein>
    <recommendedName>
        <fullName evidence="4">Ty3-gypsy retrotransposon protein</fullName>
    </recommendedName>
</protein>
<accession>A0A5A7VQA9</accession>
<evidence type="ECO:0000256" key="1">
    <source>
        <dbReference type="SAM" id="MobiDB-lite"/>
    </source>
</evidence>
<reference evidence="2 3" key="1">
    <citation type="submission" date="2019-08" db="EMBL/GenBank/DDBJ databases">
        <title>Draft genome sequences of two oriental melons (Cucumis melo L. var makuwa).</title>
        <authorList>
            <person name="Kwon S.-Y."/>
        </authorList>
    </citation>
    <scope>NUCLEOTIDE SEQUENCE [LARGE SCALE GENOMIC DNA]</scope>
    <source>
        <strain evidence="3">cv. SW 3</strain>
        <tissue evidence="2">Leaf</tissue>
    </source>
</reference>